<dbReference type="InterPro" id="IPR012910">
    <property type="entry name" value="Plug_dom"/>
</dbReference>
<comment type="similarity">
    <text evidence="10 11">Belongs to the TonB-dependent receptor family.</text>
</comment>
<organism evidence="15 16">
    <name type="scientific">Bacteroides pyogenes F0041</name>
    <dbReference type="NCBI Taxonomy" id="1321819"/>
    <lineage>
        <taxon>Bacteria</taxon>
        <taxon>Pseudomonadati</taxon>
        <taxon>Bacteroidota</taxon>
        <taxon>Bacteroidia</taxon>
        <taxon>Bacteroidales</taxon>
        <taxon>Bacteroidaceae</taxon>
        <taxon>Bacteroides</taxon>
    </lineage>
</organism>
<evidence type="ECO:0000313" key="15">
    <source>
        <dbReference type="EMBL" id="ERI85306.1"/>
    </source>
</evidence>
<dbReference type="Proteomes" id="UP000016496">
    <property type="component" value="Unassembled WGS sequence"/>
</dbReference>
<comment type="subcellular location">
    <subcellularLocation>
        <location evidence="1 10">Cell outer membrane</location>
        <topology evidence="1 10">Multi-pass membrane protein</topology>
    </subcellularLocation>
</comment>
<feature type="domain" description="TonB-dependent receptor-like beta-barrel" evidence="13">
    <location>
        <begin position="261"/>
        <end position="654"/>
    </location>
</feature>
<dbReference type="InterPro" id="IPR039426">
    <property type="entry name" value="TonB-dep_rcpt-like"/>
</dbReference>
<evidence type="ECO:0000256" key="8">
    <source>
        <dbReference type="ARBA" id="ARBA00023170"/>
    </source>
</evidence>
<dbReference type="InterPro" id="IPR037066">
    <property type="entry name" value="Plug_dom_sf"/>
</dbReference>
<dbReference type="PANTHER" id="PTHR30069:SF29">
    <property type="entry name" value="HEMOGLOBIN AND HEMOGLOBIN-HAPTOGLOBIN-BINDING PROTEIN 1-RELATED"/>
    <property type="match status" value="1"/>
</dbReference>
<evidence type="ECO:0000256" key="9">
    <source>
        <dbReference type="ARBA" id="ARBA00023237"/>
    </source>
</evidence>
<keyword evidence="9 10" id="KW-0998">Cell outer membrane</keyword>
<dbReference type="PATRIC" id="fig|1321819.3.peg.1722"/>
<dbReference type="GO" id="GO:0009279">
    <property type="term" value="C:cell outer membrane"/>
    <property type="evidence" value="ECO:0007669"/>
    <property type="project" value="UniProtKB-SubCell"/>
</dbReference>
<keyword evidence="8 15" id="KW-0675">Receptor</keyword>
<evidence type="ECO:0000313" key="16">
    <source>
        <dbReference type="Proteomes" id="UP000016496"/>
    </source>
</evidence>
<dbReference type="PANTHER" id="PTHR30069">
    <property type="entry name" value="TONB-DEPENDENT OUTER MEMBRANE RECEPTOR"/>
    <property type="match status" value="1"/>
</dbReference>
<evidence type="ECO:0000259" key="13">
    <source>
        <dbReference type="Pfam" id="PF00593"/>
    </source>
</evidence>
<dbReference type="Gene3D" id="2.40.170.20">
    <property type="entry name" value="TonB-dependent receptor, beta-barrel domain"/>
    <property type="match status" value="1"/>
</dbReference>
<dbReference type="GO" id="GO:0015344">
    <property type="term" value="F:siderophore uptake transmembrane transporter activity"/>
    <property type="evidence" value="ECO:0007669"/>
    <property type="project" value="TreeGrafter"/>
</dbReference>
<feature type="chain" id="PRO_5004624966" evidence="12">
    <location>
        <begin position="25"/>
        <end position="689"/>
    </location>
</feature>
<evidence type="ECO:0000259" key="14">
    <source>
        <dbReference type="Pfam" id="PF07715"/>
    </source>
</evidence>
<dbReference type="InterPro" id="IPR000531">
    <property type="entry name" value="Beta-barrel_TonB"/>
</dbReference>
<comment type="caution">
    <text evidence="15">The sequence shown here is derived from an EMBL/GenBank/DDBJ whole genome shotgun (WGS) entry which is preliminary data.</text>
</comment>
<evidence type="ECO:0000256" key="5">
    <source>
        <dbReference type="ARBA" id="ARBA00022729"/>
    </source>
</evidence>
<dbReference type="CDD" id="cd01347">
    <property type="entry name" value="ligand_gated_channel"/>
    <property type="match status" value="1"/>
</dbReference>
<sequence>MMKPVLTIVTGCFLLLCGRSEACAQQHVTLRDSLPEVVVTGTGTEHYLKDAPVQTEVISRKMLDQYAGRSLEEMLGGLCASLRFSPGDMGSNIQLNGMTNDYILILLNGKRINGDIGGQNDLSMINPDNIERIEIVKGASSSLYGSDAIAGVINIITKKNRDPFSVTNRTRVGCYGDLSQSNTIGLKHGKLNSTTSVNLKHTDGWRNTDKEWFHYDLLDGSVSKTVSRSTHYTLAEELAYKLNERISLSASASFYQKWIKRSFGPYQYNRYDYHYRNQSYAAGAKYQWGNRDYLTFDLSYDRYNYYFDYTQTETTSLFDQSTPPQRLIYYPGMRILQTSQRKVLGLAKGVFYLGEKNILNAGIEYMWDKLVAPIRMAKGEASVYTLSAYVQDEWTVVPDFVLTGGMRLVHHKEFGQELTPKIAAMYKWRNLNFRATYSLGFKAPTVKELYYDYMTAIMGTKLKAYYGNTALNPQTSHYYSAGVEYKGKKLSASVTGYYNRLRNMIELTVIPTSPEDKLLEVEETLQYNNLSKARSAGADITFDYQLLPALAIGGSYSYVDAKAQYAADIKSQEYMKYLPVNATAYHNATWKALWTHAWKRYKLGVGLFGSYRSTKYYITNGNGSPYQLWRLNTSHSLLRFKKWTADFNAGIDNLFNYIDDTPFGRNRGTTNPGRTYYLSCSLKFTNKNK</sequence>
<keyword evidence="6 11" id="KW-0798">TonB box</keyword>
<protein>
    <submittedName>
        <fullName evidence="15">TonB-dependent receptor</fullName>
    </submittedName>
</protein>
<keyword evidence="7 10" id="KW-0472">Membrane</keyword>
<dbReference type="RefSeq" id="WP_021645317.1">
    <property type="nucleotide sequence ID" value="NZ_KE993102.1"/>
</dbReference>
<evidence type="ECO:0000256" key="12">
    <source>
        <dbReference type="SAM" id="SignalP"/>
    </source>
</evidence>
<dbReference type="InterPro" id="IPR036942">
    <property type="entry name" value="Beta-barrel_TonB_sf"/>
</dbReference>
<dbReference type="PROSITE" id="PS52016">
    <property type="entry name" value="TONB_DEPENDENT_REC_3"/>
    <property type="match status" value="1"/>
</dbReference>
<name>U2DZE2_9BACE</name>
<reference evidence="15 16" key="1">
    <citation type="submission" date="2013-08" db="EMBL/GenBank/DDBJ databases">
        <authorList>
            <person name="Weinstock G."/>
            <person name="Sodergren E."/>
            <person name="Wylie T."/>
            <person name="Fulton L."/>
            <person name="Fulton R."/>
            <person name="Fronick C."/>
            <person name="O'Laughlin M."/>
            <person name="Godfrey J."/>
            <person name="Miner T."/>
            <person name="Herter B."/>
            <person name="Appelbaum E."/>
            <person name="Cordes M."/>
            <person name="Lek S."/>
            <person name="Wollam A."/>
            <person name="Pepin K.H."/>
            <person name="Palsikar V.B."/>
            <person name="Mitreva M."/>
            <person name="Wilson R.K."/>
        </authorList>
    </citation>
    <scope>NUCLEOTIDE SEQUENCE [LARGE SCALE GENOMIC DNA]</scope>
    <source>
        <strain evidence="15 16">F0041</strain>
    </source>
</reference>
<dbReference type="GO" id="GO:0044718">
    <property type="term" value="P:siderophore transmembrane transport"/>
    <property type="evidence" value="ECO:0007669"/>
    <property type="project" value="TreeGrafter"/>
</dbReference>
<evidence type="ECO:0000256" key="6">
    <source>
        <dbReference type="ARBA" id="ARBA00023077"/>
    </source>
</evidence>
<dbReference type="SUPFAM" id="SSF56935">
    <property type="entry name" value="Porins"/>
    <property type="match status" value="1"/>
</dbReference>
<proteinExistence type="inferred from homology"/>
<keyword evidence="2 10" id="KW-0813">Transport</keyword>
<feature type="signal peptide" evidence="12">
    <location>
        <begin position="1"/>
        <end position="24"/>
    </location>
</feature>
<evidence type="ECO:0000256" key="7">
    <source>
        <dbReference type="ARBA" id="ARBA00023136"/>
    </source>
</evidence>
<dbReference type="HOGENOM" id="CLU_008287_18_0_10"/>
<dbReference type="EMBL" id="AWSV01000096">
    <property type="protein sequence ID" value="ERI85306.1"/>
    <property type="molecule type" value="Genomic_DNA"/>
</dbReference>
<evidence type="ECO:0000256" key="3">
    <source>
        <dbReference type="ARBA" id="ARBA00022452"/>
    </source>
</evidence>
<dbReference type="Gene3D" id="2.170.130.10">
    <property type="entry name" value="TonB-dependent receptor, plug domain"/>
    <property type="match status" value="1"/>
</dbReference>
<feature type="domain" description="TonB-dependent receptor plug" evidence="14">
    <location>
        <begin position="49"/>
        <end position="152"/>
    </location>
</feature>
<keyword evidence="4 10" id="KW-0812">Transmembrane</keyword>
<dbReference type="Pfam" id="PF07715">
    <property type="entry name" value="Plug"/>
    <property type="match status" value="1"/>
</dbReference>
<evidence type="ECO:0000256" key="10">
    <source>
        <dbReference type="PROSITE-ProRule" id="PRU01360"/>
    </source>
</evidence>
<evidence type="ECO:0000256" key="1">
    <source>
        <dbReference type="ARBA" id="ARBA00004571"/>
    </source>
</evidence>
<evidence type="ECO:0000256" key="11">
    <source>
        <dbReference type="RuleBase" id="RU003357"/>
    </source>
</evidence>
<gene>
    <name evidence="15" type="ORF">HMPREF1981_01863</name>
</gene>
<evidence type="ECO:0000256" key="4">
    <source>
        <dbReference type="ARBA" id="ARBA00022692"/>
    </source>
</evidence>
<keyword evidence="3 10" id="KW-1134">Transmembrane beta strand</keyword>
<dbReference type="AlphaFoldDB" id="U2DZE2"/>
<dbReference type="OrthoDB" id="9764669at2"/>
<keyword evidence="5 12" id="KW-0732">Signal</keyword>
<dbReference type="Pfam" id="PF00593">
    <property type="entry name" value="TonB_dep_Rec_b-barrel"/>
    <property type="match status" value="1"/>
</dbReference>
<accession>U2DZE2</accession>
<evidence type="ECO:0000256" key="2">
    <source>
        <dbReference type="ARBA" id="ARBA00022448"/>
    </source>
</evidence>